<dbReference type="PROSITE" id="PS51257">
    <property type="entry name" value="PROKAR_LIPOPROTEIN"/>
    <property type="match status" value="1"/>
</dbReference>
<protein>
    <submittedName>
        <fullName evidence="2">Pilus assembly protein PilQ</fullName>
    </submittedName>
</protein>
<accession>A0A2A2ES76</accession>
<reference evidence="2 3" key="1">
    <citation type="submission" date="2017-08" db="EMBL/GenBank/DDBJ databases">
        <title>Halomonas alkalisoli sp. nov., isolated from saline alkaline soil.</title>
        <authorList>
            <person name="Wang D."/>
            <person name="Zhang G."/>
        </authorList>
    </citation>
    <scope>NUCLEOTIDE SEQUENCE [LARGE SCALE GENOMIC DNA]</scope>
    <source>
        <strain evidence="2 3">WRN001</strain>
    </source>
</reference>
<organism evidence="2 3">
    <name type="scientific">Halomonas salipaludis</name>
    <dbReference type="NCBI Taxonomy" id="2032625"/>
    <lineage>
        <taxon>Bacteria</taxon>
        <taxon>Pseudomonadati</taxon>
        <taxon>Pseudomonadota</taxon>
        <taxon>Gammaproteobacteria</taxon>
        <taxon>Oceanospirillales</taxon>
        <taxon>Halomonadaceae</taxon>
        <taxon>Halomonas</taxon>
    </lineage>
</organism>
<dbReference type="PIRSF" id="PIRSF016481">
    <property type="entry name" value="Pilus_assembly_PilP"/>
    <property type="match status" value="1"/>
</dbReference>
<dbReference type="AlphaFoldDB" id="A0A2A2ES76"/>
<dbReference type="RefSeq" id="WP_095621456.1">
    <property type="nucleotide sequence ID" value="NZ_NSKB01000005.1"/>
</dbReference>
<name>A0A2A2ES76_9GAMM</name>
<dbReference type="Proteomes" id="UP000217771">
    <property type="component" value="Unassembled WGS sequence"/>
</dbReference>
<keyword evidence="3" id="KW-1185">Reference proteome</keyword>
<dbReference type="OrthoDB" id="5296580at2"/>
<evidence type="ECO:0000256" key="1">
    <source>
        <dbReference type="SAM" id="MobiDB-lite"/>
    </source>
</evidence>
<dbReference type="Pfam" id="PF04351">
    <property type="entry name" value="PilP"/>
    <property type="match status" value="1"/>
</dbReference>
<sequence>MKSSTFAVAVSLLLVGCADPDLAGLDRELEALKRDPGELSVEPLPEVPRYRAPGYEQANARSPFLARLPEDAAAPQGERAPDPERPREPLERYALSELELVGTLTVNAQPSALLRAPQGQVHRLRVGNYLGADDGRIVSITGASIVLVETVRERDAWVGRTREMTLPN</sequence>
<dbReference type="InterPro" id="IPR007446">
    <property type="entry name" value="PilP"/>
</dbReference>
<evidence type="ECO:0000313" key="3">
    <source>
        <dbReference type="Proteomes" id="UP000217771"/>
    </source>
</evidence>
<feature type="region of interest" description="Disordered" evidence="1">
    <location>
        <begin position="66"/>
        <end position="88"/>
    </location>
</feature>
<feature type="compositionally biased region" description="Basic and acidic residues" evidence="1">
    <location>
        <begin position="79"/>
        <end position="88"/>
    </location>
</feature>
<gene>
    <name evidence="2" type="ORF">CK498_13810</name>
</gene>
<comment type="caution">
    <text evidence="2">The sequence shown here is derived from an EMBL/GenBank/DDBJ whole genome shotgun (WGS) entry which is preliminary data.</text>
</comment>
<evidence type="ECO:0000313" key="2">
    <source>
        <dbReference type="EMBL" id="PAU75986.1"/>
    </source>
</evidence>
<proteinExistence type="predicted"/>
<dbReference type="EMBL" id="NSKB01000005">
    <property type="protein sequence ID" value="PAU75986.1"/>
    <property type="molecule type" value="Genomic_DNA"/>
</dbReference>
<dbReference type="Gene3D" id="2.30.30.830">
    <property type="match status" value="1"/>
</dbReference>